<evidence type="ECO:0000313" key="7">
    <source>
        <dbReference type="Proteomes" id="UP000594468"/>
    </source>
</evidence>
<dbReference type="AlphaFoldDB" id="A0A7S8EA47"/>
<gene>
    <name evidence="6" type="ORF">G4Y79_02135</name>
</gene>
<keyword evidence="3" id="KW-0378">Hydrolase</keyword>
<accession>A0A7S8EA47</accession>
<keyword evidence="4" id="KW-0460">Magnesium</keyword>
<dbReference type="KEGG" id="pmet:G4Y79_02135"/>
<dbReference type="SUPFAM" id="SSF88713">
    <property type="entry name" value="Glycoside hydrolase/deacetylase"/>
    <property type="match status" value="1"/>
</dbReference>
<dbReference type="GO" id="GO:0005975">
    <property type="term" value="P:carbohydrate metabolic process"/>
    <property type="evidence" value="ECO:0007669"/>
    <property type="project" value="InterPro"/>
</dbReference>
<dbReference type="Gene3D" id="3.20.20.370">
    <property type="entry name" value="Glycoside hydrolase/deacetylase"/>
    <property type="match status" value="1"/>
</dbReference>
<dbReference type="InterPro" id="IPR006879">
    <property type="entry name" value="YdjC-like"/>
</dbReference>
<keyword evidence="5" id="KW-0119">Carbohydrate metabolism</keyword>
<keyword evidence="2" id="KW-0479">Metal-binding</keyword>
<dbReference type="Proteomes" id="UP000594468">
    <property type="component" value="Chromosome"/>
</dbReference>
<evidence type="ECO:0000256" key="4">
    <source>
        <dbReference type="ARBA" id="ARBA00022842"/>
    </source>
</evidence>
<dbReference type="GO" id="GO:0046872">
    <property type="term" value="F:metal ion binding"/>
    <property type="evidence" value="ECO:0007669"/>
    <property type="project" value="UniProtKB-KW"/>
</dbReference>
<dbReference type="InterPro" id="IPR011330">
    <property type="entry name" value="Glyco_hydro/deAcase_b/a-brl"/>
</dbReference>
<evidence type="ECO:0000313" key="6">
    <source>
        <dbReference type="EMBL" id="QPC83197.1"/>
    </source>
</evidence>
<evidence type="ECO:0000256" key="1">
    <source>
        <dbReference type="ARBA" id="ARBA00001946"/>
    </source>
</evidence>
<dbReference type="GO" id="GO:0019213">
    <property type="term" value="F:deacetylase activity"/>
    <property type="evidence" value="ECO:0007669"/>
    <property type="project" value="TreeGrafter"/>
</dbReference>
<dbReference type="PANTHER" id="PTHR31609:SF1">
    <property type="entry name" value="CARBOHYDRATE DEACETYLASE"/>
    <property type="match status" value="1"/>
</dbReference>
<protein>
    <submittedName>
        <fullName evidence="6">ChbG/HpnK family deacetylase</fullName>
    </submittedName>
</protein>
<evidence type="ECO:0000256" key="3">
    <source>
        <dbReference type="ARBA" id="ARBA00022801"/>
    </source>
</evidence>
<organism evidence="6 7">
    <name type="scientific">Phototrophicus methaneseepsis</name>
    <dbReference type="NCBI Taxonomy" id="2710758"/>
    <lineage>
        <taxon>Bacteria</taxon>
        <taxon>Bacillati</taxon>
        <taxon>Chloroflexota</taxon>
        <taxon>Candidatus Thermofontia</taxon>
        <taxon>Phototrophicales</taxon>
        <taxon>Phototrophicaceae</taxon>
        <taxon>Phototrophicus</taxon>
    </lineage>
</organism>
<comment type="cofactor">
    <cofactor evidence="1">
        <name>Mg(2+)</name>
        <dbReference type="ChEBI" id="CHEBI:18420"/>
    </cofactor>
</comment>
<dbReference type="GO" id="GO:0016787">
    <property type="term" value="F:hydrolase activity"/>
    <property type="evidence" value="ECO:0007669"/>
    <property type="project" value="UniProtKB-KW"/>
</dbReference>
<dbReference type="Pfam" id="PF04794">
    <property type="entry name" value="YdjC"/>
    <property type="match status" value="1"/>
</dbReference>
<keyword evidence="7" id="KW-1185">Reference proteome</keyword>
<proteinExistence type="predicted"/>
<dbReference type="EMBL" id="CP062983">
    <property type="protein sequence ID" value="QPC83197.1"/>
    <property type="molecule type" value="Genomic_DNA"/>
</dbReference>
<name>A0A7S8EA47_9CHLR</name>
<dbReference type="PANTHER" id="PTHR31609">
    <property type="entry name" value="YDJC DEACETYLASE FAMILY MEMBER"/>
    <property type="match status" value="1"/>
</dbReference>
<dbReference type="RefSeq" id="WP_195171264.1">
    <property type="nucleotide sequence ID" value="NZ_CP062983.1"/>
</dbReference>
<evidence type="ECO:0000256" key="2">
    <source>
        <dbReference type="ARBA" id="ARBA00022723"/>
    </source>
</evidence>
<reference evidence="6 7" key="1">
    <citation type="submission" date="2020-02" db="EMBL/GenBank/DDBJ databases">
        <authorList>
            <person name="Zheng R.K."/>
            <person name="Sun C.M."/>
        </authorList>
    </citation>
    <scope>NUCLEOTIDE SEQUENCE [LARGE SCALE GENOMIC DNA]</scope>
    <source>
        <strain evidence="7">rifampicinis</strain>
    </source>
</reference>
<sequence>MPKFLIVNSDDFGISPGVNRGILEAHHNGIVTSTTTMVNMPAAAEGIEKAHQSAPKLGLGLHFNLSFGAPVSAPEEVPSLVTEDGTFVSDYPQLMEKMAHFDPAEVERELNAQFLRFIRLAGTPPDHIDSHHGITYFHPAGLNTMLELAKEYHLPIRRLARPEPIDGSEQPASAEHTLTNELTAIIEKYGQPRQPDRLLDLIFDFETGDRLEPLKAGLKNLPEGYSELLVHVGYAEGLTEAYTTQREEELTAITDPSLKAIIESEGIELITFAELPL</sequence>
<evidence type="ECO:0000256" key="5">
    <source>
        <dbReference type="ARBA" id="ARBA00023277"/>
    </source>
</evidence>